<feature type="domain" description="CCHC-type" evidence="3">
    <location>
        <begin position="593"/>
        <end position="608"/>
    </location>
</feature>
<feature type="compositionally biased region" description="Basic and acidic residues" evidence="2">
    <location>
        <begin position="1"/>
        <end position="20"/>
    </location>
</feature>
<sequence>MDGTKKDKPTSSIRKDEDRSGGGGSCLAPSRSLTGDGQTIDCTAGSMEATATAKTVGSDRRQDTGTTGPQKELALDKIHRTDKKGDPDPPRTEEDMDYELERGRKRKTRPISDDEESDSASTRTTTTSKKGDPIYLGDTPASIGSQLLEWLDDLEEMRSKSKNIQGKLSGRMRRTIEKLKEGVMILTRKCVGVQGGPIDEKHDEEMAELRSLLQHLKQKNKELVGSIEKYKKDNNRLVEGNKRMAEELKSKKEEELRKETDLERSHRSVQGRIDAWKMPPPQPVREKERIVVRSNERINKVIKVIDPKEIKEKELSEQISKLMMQREELRTRKKTEDSEEAADSPKPQRRYDRRRMPQTSSGRYTADDTTDGGEFEENFPPMRNQEDWKVVRRSRGGKSKEKIERKIERTPNKEEQRRTMKRRPPRAEAVWFAGVKNGLTEAEILAKAKKVISLEDLGIDDPRVRKTVTGATLIEVTGEDSKGKADALAAKLKEVFKETEAQIRRPTKKAELRIIGLDDDTGEEDVKRAVAQAGKGKAEEIRTGRIAKTRSGVGIVWVLCPLKVALEAVKESRIRIGWTRARIELIEARPIQCFRCLESGHVRDRCPNKVDRTGSCFRCGNTGHRAAVCTNKPHCPACSAQNKEANHRIGSLACSKNRNEAETGTATRRVAEASSNNENYTNER</sequence>
<proteinExistence type="predicted"/>
<reference evidence="4 5" key="1">
    <citation type="journal article" date="2018" name="Genome Res.">
        <title>The genomic architecture and molecular evolution of ant odorant receptors.</title>
        <authorList>
            <person name="McKenzie S.K."/>
            <person name="Kronauer D.J.C."/>
        </authorList>
    </citation>
    <scope>NUCLEOTIDE SEQUENCE [LARGE SCALE GENOMIC DNA]</scope>
    <source>
        <strain evidence="4">Clonal line C1</strain>
    </source>
</reference>
<dbReference type="InterPro" id="IPR001878">
    <property type="entry name" value="Znf_CCHC"/>
</dbReference>
<evidence type="ECO:0000256" key="1">
    <source>
        <dbReference type="PROSITE-ProRule" id="PRU00047"/>
    </source>
</evidence>
<protein>
    <recommendedName>
        <fullName evidence="3">CCHC-type domain-containing protein</fullName>
    </recommendedName>
</protein>
<dbReference type="OrthoDB" id="7698093at2759"/>
<dbReference type="Gene3D" id="4.10.60.10">
    <property type="entry name" value="Zinc finger, CCHC-type"/>
    <property type="match status" value="1"/>
</dbReference>
<evidence type="ECO:0000313" key="5">
    <source>
        <dbReference type="Proteomes" id="UP000279307"/>
    </source>
</evidence>
<feature type="region of interest" description="Disordered" evidence="2">
    <location>
        <begin position="327"/>
        <end position="423"/>
    </location>
</feature>
<dbReference type="Pfam" id="PF00098">
    <property type="entry name" value="zf-CCHC"/>
    <property type="match status" value="1"/>
</dbReference>
<dbReference type="EMBL" id="QOIP01000002">
    <property type="protein sequence ID" value="RLU25666.1"/>
    <property type="molecule type" value="Genomic_DNA"/>
</dbReference>
<feature type="domain" description="CCHC-type" evidence="3">
    <location>
        <begin position="616"/>
        <end position="631"/>
    </location>
</feature>
<evidence type="ECO:0000256" key="2">
    <source>
        <dbReference type="SAM" id="MobiDB-lite"/>
    </source>
</evidence>
<feature type="compositionally biased region" description="Acidic residues" evidence="2">
    <location>
        <begin position="368"/>
        <end position="377"/>
    </location>
</feature>
<feature type="compositionally biased region" description="Basic and acidic residues" evidence="2">
    <location>
        <begin position="327"/>
        <end position="336"/>
    </location>
</feature>
<accession>A0A3L8DZ88</accession>
<dbReference type="Proteomes" id="UP000279307">
    <property type="component" value="Chromosome 2"/>
</dbReference>
<dbReference type="GO" id="GO:0008270">
    <property type="term" value="F:zinc ion binding"/>
    <property type="evidence" value="ECO:0007669"/>
    <property type="project" value="UniProtKB-KW"/>
</dbReference>
<name>A0A3L8DZ88_OOCBI</name>
<keyword evidence="1" id="KW-0479">Metal-binding</keyword>
<keyword evidence="1" id="KW-0862">Zinc</keyword>
<dbReference type="GO" id="GO:0003676">
    <property type="term" value="F:nucleic acid binding"/>
    <property type="evidence" value="ECO:0007669"/>
    <property type="project" value="InterPro"/>
</dbReference>
<evidence type="ECO:0000259" key="3">
    <source>
        <dbReference type="PROSITE" id="PS50158"/>
    </source>
</evidence>
<comment type="caution">
    <text evidence="4">The sequence shown here is derived from an EMBL/GenBank/DDBJ whole genome shotgun (WGS) entry which is preliminary data.</text>
</comment>
<feature type="compositionally biased region" description="Basic and acidic residues" evidence="2">
    <location>
        <begin position="73"/>
        <end position="93"/>
    </location>
</feature>
<dbReference type="InterPro" id="IPR036875">
    <property type="entry name" value="Znf_CCHC_sf"/>
</dbReference>
<feature type="compositionally biased region" description="Basic and acidic residues" evidence="2">
    <location>
        <begin position="398"/>
        <end position="418"/>
    </location>
</feature>
<feature type="region of interest" description="Disordered" evidence="2">
    <location>
        <begin position="1"/>
        <end position="139"/>
    </location>
</feature>
<feature type="region of interest" description="Disordered" evidence="2">
    <location>
        <begin position="249"/>
        <end position="269"/>
    </location>
</feature>
<feature type="compositionally biased region" description="Polar residues" evidence="2">
    <location>
        <begin position="31"/>
        <end position="41"/>
    </location>
</feature>
<feature type="compositionally biased region" description="Low complexity" evidence="2">
    <location>
        <begin position="119"/>
        <end position="128"/>
    </location>
</feature>
<dbReference type="AlphaFoldDB" id="A0A3L8DZ88"/>
<dbReference type="SMART" id="SM00343">
    <property type="entry name" value="ZnF_C2HC"/>
    <property type="match status" value="2"/>
</dbReference>
<organism evidence="4 5">
    <name type="scientific">Ooceraea biroi</name>
    <name type="common">Clonal raider ant</name>
    <name type="synonym">Cerapachys biroi</name>
    <dbReference type="NCBI Taxonomy" id="2015173"/>
    <lineage>
        <taxon>Eukaryota</taxon>
        <taxon>Metazoa</taxon>
        <taxon>Ecdysozoa</taxon>
        <taxon>Arthropoda</taxon>
        <taxon>Hexapoda</taxon>
        <taxon>Insecta</taxon>
        <taxon>Pterygota</taxon>
        <taxon>Neoptera</taxon>
        <taxon>Endopterygota</taxon>
        <taxon>Hymenoptera</taxon>
        <taxon>Apocrita</taxon>
        <taxon>Aculeata</taxon>
        <taxon>Formicoidea</taxon>
        <taxon>Formicidae</taxon>
        <taxon>Dorylinae</taxon>
        <taxon>Ooceraea</taxon>
    </lineage>
</organism>
<dbReference type="PROSITE" id="PS50158">
    <property type="entry name" value="ZF_CCHC"/>
    <property type="match status" value="2"/>
</dbReference>
<dbReference type="SUPFAM" id="SSF57756">
    <property type="entry name" value="Retrovirus zinc finger-like domains"/>
    <property type="match status" value="1"/>
</dbReference>
<evidence type="ECO:0000313" key="4">
    <source>
        <dbReference type="EMBL" id="RLU25666.1"/>
    </source>
</evidence>
<gene>
    <name evidence="4" type="ORF">DMN91_001823</name>
</gene>
<keyword evidence="1" id="KW-0863">Zinc-finger</keyword>
<feature type="compositionally biased region" description="Basic and acidic residues" evidence="2">
    <location>
        <begin position="249"/>
        <end position="266"/>
    </location>
</feature>